<evidence type="ECO:0000256" key="2">
    <source>
        <dbReference type="SAM" id="Phobius"/>
    </source>
</evidence>
<feature type="region of interest" description="Disordered" evidence="1">
    <location>
        <begin position="1"/>
        <end position="32"/>
    </location>
</feature>
<evidence type="ECO:0000313" key="5">
    <source>
        <dbReference type="Proteomes" id="UP001140076"/>
    </source>
</evidence>
<feature type="transmembrane region" description="Helical" evidence="2">
    <location>
        <begin position="256"/>
        <end position="277"/>
    </location>
</feature>
<feature type="compositionally biased region" description="Low complexity" evidence="1">
    <location>
        <begin position="374"/>
        <end position="391"/>
    </location>
</feature>
<feature type="transmembrane region" description="Helical" evidence="2">
    <location>
        <begin position="158"/>
        <end position="175"/>
    </location>
</feature>
<keyword evidence="4" id="KW-0012">Acyltransferase</keyword>
<feature type="transmembrane region" description="Helical" evidence="2">
    <location>
        <begin position="284"/>
        <end position="302"/>
    </location>
</feature>
<gene>
    <name evidence="4" type="ORF">LG943_27785</name>
</gene>
<name>A0A9X3NS01_9ACTN</name>
<feature type="transmembrane region" description="Helical" evidence="2">
    <location>
        <begin position="322"/>
        <end position="339"/>
    </location>
</feature>
<feature type="region of interest" description="Disordered" evidence="1">
    <location>
        <begin position="362"/>
        <end position="391"/>
    </location>
</feature>
<evidence type="ECO:0000256" key="1">
    <source>
        <dbReference type="SAM" id="MobiDB-lite"/>
    </source>
</evidence>
<reference evidence="4" key="1">
    <citation type="submission" date="2021-10" db="EMBL/GenBank/DDBJ databases">
        <title>Streptomonospora sp. nov., isolated from mangrove soil.</title>
        <authorList>
            <person name="Chen X."/>
            <person name="Ge X."/>
            <person name="Liu W."/>
        </authorList>
    </citation>
    <scope>NUCLEOTIDE SEQUENCE</scope>
    <source>
        <strain evidence="4">S1-112</strain>
    </source>
</reference>
<keyword evidence="2" id="KW-0472">Membrane</keyword>
<comment type="caution">
    <text evidence="4">The sequence shown here is derived from an EMBL/GenBank/DDBJ whole genome shotgun (WGS) entry which is preliminary data.</text>
</comment>
<feature type="transmembrane region" description="Helical" evidence="2">
    <location>
        <begin position="101"/>
        <end position="123"/>
    </location>
</feature>
<dbReference type="Pfam" id="PF01757">
    <property type="entry name" value="Acyl_transf_3"/>
    <property type="match status" value="1"/>
</dbReference>
<dbReference type="InterPro" id="IPR002656">
    <property type="entry name" value="Acyl_transf_3_dom"/>
</dbReference>
<evidence type="ECO:0000259" key="3">
    <source>
        <dbReference type="Pfam" id="PF01757"/>
    </source>
</evidence>
<keyword evidence="4" id="KW-0808">Transferase</keyword>
<feature type="transmembrane region" description="Helical" evidence="2">
    <location>
        <begin position="68"/>
        <end position="89"/>
    </location>
</feature>
<dbReference type="RefSeq" id="WP_270075317.1">
    <property type="nucleotide sequence ID" value="NZ_JAJAQC010000117.1"/>
</dbReference>
<feature type="domain" description="Acyltransferase 3" evidence="3">
    <location>
        <begin position="39"/>
        <end position="338"/>
    </location>
</feature>
<evidence type="ECO:0000313" key="4">
    <source>
        <dbReference type="EMBL" id="MDA0568090.1"/>
    </source>
</evidence>
<keyword evidence="5" id="KW-1185">Reference proteome</keyword>
<accession>A0A9X3NS01</accession>
<keyword evidence="2" id="KW-0812">Transmembrane</keyword>
<dbReference type="AlphaFoldDB" id="A0A9X3NS01"/>
<dbReference type="PANTHER" id="PTHR37312:SF1">
    <property type="entry name" value="MEMBRANE-BOUND ACYLTRANSFERASE YKRP-RELATED"/>
    <property type="match status" value="1"/>
</dbReference>
<dbReference type="PANTHER" id="PTHR37312">
    <property type="entry name" value="MEMBRANE-BOUND ACYLTRANSFERASE YKRP-RELATED"/>
    <property type="match status" value="1"/>
</dbReference>
<feature type="transmembrane region" description="Helical" evidence="2">
    <location>
        <begin position="210"/>
        <end position="230"/>
    </location>
</feature>
<protein>
    <submittedName>
        <fullName evidence="4">Acyltransferase family protein</fullName>
    </submittedName>
</protein>
<keyword evidence="2" id="KW-1133">Transmembrane helix</keyword>
<sequence length="391" mass="42389">MASTTTLPHDRSDRGATGAAPADRADPGGRPGKRRDALLDNAKFLLIVLVVVGHTIEPLTDTRLGNAVYYWIYLFHMPAFVLISGYLSKSFDGSPRRIDKLLTTIAAPYVIFWGVYALVSLAVGRNLPDGPLDPLWLTWFLAALFVWRLTVPVWQRLRWPLAVAVGVSLLGGLVGTGEVLSVSRIMSLLPFFVAGLLLEPHHFAFLRQTWVRVWAAITMVATAVVSYVYLEQLSREWVYWRESLADRDMDLLPVGIPGRLLFLVLAFALTAAVLSLTPGRTTHFTRLGALTMYVYLLHGLFVRGADALGYYDAVAGLLGDHGALALTGALSVGLAYLLCTPWVRRATSWAVEPRVDRLLRRDRGPSGGAGGAAGAADTRAAAPAASGAGTR</sequence>
<proteinExistence type="predicted"/>
<dbReference type="EMBL" id="JAJAQC010000117">
    <property type="protein sequence ID" value="MDA0568090.1"/>
    <property type="molecule type" value="Genomic_DNA"/>
</dbReference>
<dbReference type="GO" id="GO:0016747">
    <property type="term" value="F:acyltransferase activity, transferring groups other than amino-acyl groups"/>
    <property type="evidence" value="ECO:0007669"/>
    <property type="project" value="InterPro"/>
</dbReference>
<feature type="transmembrane region" description="Helical" evidence="2">
    <location>
        <begin position="181"/>
        <end position="198"/>
    </location>
</feature>
<dbReference type="Proteomes" id="UP001140076">
    <property type="component" value="Unassembled WGS sequence"/>
</dbReference>
<dbReference type="InterPro" id="IPR052734">
    <property type="entry name" value="Nod_factor_acetyltransferase"/>
</dbReference>
<feature type="transmembrane region" description="Helical" evidence="2">
    <location>
        <begin position="38"/>
        <end position="56"/>
    </location>
</feature>
<organism evidence="4 5">
    <name type="scientific">Streptomonospora mangrovi</name>
    <dbReference type="NCBI Taxonomy" id="2883123"/>
    <lineage>
        <taxon>Bacteria</taxon>
        <taxon>Bacillati</taxon>
        <taxon>Actinomycetota</taxon>
        <taxon>Actinomycetes</taxon>
        <taxon>Streptosporangiales</taxon>
        <taxon>Nocardiopsidaceae</taxon>
        <taxon>Streptomonospora</taxon>
    </lineage>
</organism>
<feature type="transmembrane region" description="Helical" evidence="2">
    <location>
        <begin position="135"/>
        <end position="151"/>
    </location>
</feature>